<keyword evidence="5" id="KW-0393">Immunoglobulin domain</keyword>
<keyword evidence="2" id="KW-0391">Immunity</keyword>
<evidence type="ECO:0000256" key="9">
    <source>
        <dbReference type="SAM" id="SignalP"/>
    </source>
</evidence>
<keyword evidence="7" id="KW-1064">Adaptive immunity</keyword>
<dbReference type="SMART" id="SM00406">
    <property type="entry name" value="IGv"/>
    <property type="match status" value="1"/>
</dbReference>
<evidence type="ECO:0000256" key="4">
    <source>
        <dbReference type="ARBA" id="ARBA00023170"/>
    </source>
</evidence>
<dbReference type="InterPro" id="IPR013106">
    <property type="entry name" value="Ig_V-set"/>
</dbReference>
<dbReference type="InterPro" id="IPR003599">
    <property type="entry name" value="Ig_sub"/>
</dbReference>
<keyword evidence="12" id="KW-1185">Reference proteome</keyword>
<feature type="signal peptide" evidence="9">
    <location>
        <begin position="1"/>
        <end position="21"/>
    </location>
</feature>
<keyword evidence="4" id="KW-0675">Receptor</keyword>
<reference evidence="11" key="1">
    <citation type="submission" date="2025-08" db="UniProtKB">
        <authorList>
            <consortium name="Ensembl"/>
        </authorList>
    </citation>
    <scope>IDENTIFICATION</scope>
</reference>
<accession>A0A8C9DED6</accession>
<evidence type="ECO:0000259" key="10">
    <source>
        <dbReference type="PROSITE" id="PS50835"/>
    </source>
</evidence>
<evidence type="ECO:0000313" key="11">
    <source>
        <dbReference type="Ensembl" id="ENSPSMP00000003089.1"/>
    </source>
</evidence>
<dbReference type="Gene3D" id="2.60.40.10">
    <property type="entry name" value="Immunoglobulins"/>
    <property type="match status" value="1"/>
</dbReference>
<dbReference type="InterPro" id="IPR007110">
    <property type="entry name" value="Ig-like_dom"/>
</dbReference>
<keyword evidence="1 9" id="KW-0732">Signal</keyword>
<evidence type="ECO:0000313" key="12">
    <source>
        <dbReference type="Proteomes" id="UP000694414"/>
    </source>
</evidence>
<comment type="subunit">
    <text evidence="6">Alpha-beta TR is a heterodimer composed of an alpha and beta chain; disulfide-linked. The alpha-beta TR is associated with the transmembrane signaling CD3 coreceptor proteins to form the TR-CD3 (TcR or TCR). The assembly of alpha-beta TR heterodimers with CD3 occurs in the endoplasmic reticulum where a single alpha-beta TR heterodimer associates with one CD3D-CD3E heterodimer, one CD3G-CD3E heterodimer and one CD247 homodimer forming a stable octameric structure. CD3D-CD3E and CD3G-CD3E heterodimers preferentially associate with TR alpha and TR beta chains, respectively. The association of the CD247 homodimer is the last step of TcR assembly in the endoplasmic reticulum and is required for transport to the cell surface.</text>
</comment>
<dbReference type="Ensembl" id="ENSPSMT00000003743.1">
    <property type="protein sequence ID" value="ENSPSMP00000003089.1"/>
    <property type="gene ID" value="ENSPSMG00000002521.1"/>
</dbReference>
<dbReference type="SMART" id="SM00409">
    <property type="entry name" value="IG"/>
    <property type="match status" value="1"/>
</dbReference>
<keyword evidence="7" id="KW-1279">T cell receptor</keyword>
<dbReference type="SUPFAM" id="SSF48726">
    <property type="entry name" value="Immunoglobulin"/>
    <property type="match status" value="1"/>
</dbReference>
<feature type="compositionally biased region" description="Low complexity" evidence="8">
    <location>
        <begin position="159"/>
        <end position="170"/>
    </location>
</feature>
<organism evidence="11 12">
    <name type="scientific">Prolemur simus</name>
    <name type="common">Greater bamboo lemur</name>
    <name type="synonym">Hapalemur simus</name>
    <dbReference type="NCBI Taxonomy" id="1328070"/>
    <lineage>
        <taxon>Eukaryota</taxon>
        <taxon>Metazoa</taxon>
        <taxon>Chordata</taxon>
        <taxon>Craniata</taxon>
        <taxon>Vertebrata</taxon>
        <taxon>Euteleostomi</taxon>
        <taxon>Mammalia</taxon>
        <taxon>Eutheria</taxon>
        <taxon>Euarchontoglires</taxon>
        <taxon>Primates</taxon>
        <taxon>Strepsirrhini</taxon>
        <taxon>Lemuriformes</taxon>
        <taxon>Lemuridae</taxon>
        <taxon>Prolemur</taxon>
    </lineage>
</organism>
<dbReference type="GO" id="GO:0002376">
    <property type="term" value="P:immune system process"/>
    <property type="evidence" value="ECO:0007669"/>
    <property type="project" value="UniProtKB-KW"/>
</dbReference>
<evidence type="ECO:0000256" key="6">
    <source>
        <dbReference type="ARBA" id="ARBA00038651"/>
    </source>
</evidence>
<dbReference type="AlphaFoldDB" id="A0A8C9DED6"/>
<dbReference type="InterPro" id="IPR013783">
    <property type="entry name" value="Ig-like_fold"/>
</dbReference>
<evidence type="ECO:0000256" key="7">
    <source>
        <dbReference type="ARBA" id="ARBA00043266"/>
    </source>
</evidence>
<keyword evidence="3" id="KW-1015">Disulfide bond</keyword>
<proteinExistence type="predicted"/>
<dbReference type="PANTHER" id="PTHR23268:SF19">
    <property type="entry name" value="T CELL RECEPTOR BETA VARIABLE 6-2-RELATED"/>
    <property type="match status" value="1"/>
</dbReference>
<evidence type="ECO:0000256" key="2">
    <source>
        <dbReference type="ARBA" id="ARBA00022859"/>
    </source>
</evidence>
<evidence type="ECO:0000256" key="1">
    <source>
        <dbReference type="ARBA" id="ARBA00022729"/>
    </source>
</evidence>
<sequence length="208" mass="22236">MAVGLLRCVGFCLLWAGSVNADVTQTPRFQILETGQNMTLRCVQDMNHDYMYWYRQDPGLGLRLIQYSGTVGSPNKGNIPEGYSVSRSSKEKFPLTLESVTPSQTSVYFCASSDYTVLHGCLLSAHKGRGDSAPPEVSDGLGTVLSTRTLEPEGPAQCGPGSVPGAPAGSLSQAWTDPRPQAQTGLPCCCLTFLLSCPTGVEMGLPWL</sequence>
<dbReference type="InterPro" id="IPR050413">
    <property type="entry name" value="TCR_beta_variable"/>
</dbReference>
<evidence type="ECO:0000256" key="5">
    <source>
        <dbReference type="ARBA" id="ARBA00023319"/>
    </source>
</evidence>
<dbReference type="Proteomes" id="UP000694414">
    <property type="component" value="Unplaced"/>
</dbReference>
<evidence type="ECO:0000256" key="3">
    <source>
        <dbReference type="ARBA" id="ARBA00023157"/>
    </source>
</evidence>
<dbReference type="PANTHER" id="PTHR23268">
    <property type="entry name" value="T-CELL RECEPTOR BETA CHAIN"/>
    <property type="match status" value="1"/>
</dbReference>
<dbReference type="Pfam" id="PF07686">
    <property type="entry name" value="V-set"/>
    <property type="match status" value="1"/>
</dbReference>
<feature type="chain" id="PRO_5034377743" description="Ig-like domain-containing protein" evidence="9">
    <location>
        <begin position="22"/>
        <end position="208"/>
    </location>
</feature>
<feature type="domain" description="Ig-like" evidence="10">
    <location>
        <begin position="21"/>
        <end position="138"/>
    </location>
</feature>
<evidence type="ECO:0000256" key="8">
    <source>
        <dbReference type="SAM" id="MobiDB-lite"/>
    </source>
</evidence>
<feature type="region of interest" description="Disordered" evidence="8">
    <location>
        <begin position="152"/>
        <end position="177"/>
    </location>
</feature>
<protein>
    <recommendedName>
        <fullName evidence="10">Ig-like domain-containing protein</fullName>
    </recommendedName>
</protein>
<dbReference type="GeneTree" id="ENSGT00940000154542"/>
<name>A0A8C9DED6_PROSS</name>
<dbReference type="InterPro" id="IPR036179">
    <property type="entry name" value="Ig-like_dom_sf"/>
</dbReference>
<dbReference type="GO" id="GO:0007166">
    <property type="term" value="P:cell surface receptor signaling pathway"/>
    <property type="evidence" value="ECO:0007669"/>
    <property type="project" value="TreeGrafter"/>
</dbReference>
<dbReference type="GO" id="GO:0042101">
    <property type="term" value="C:T cell receptor complex"/>
    <property type="evidence" value="ECO:0007669"/>
    <property type="project" value="UniProtKB-KW"/>
</dbReference>
<dbReference type="PROSITE" id="PS50835">
    <property type="entry name" value="IG_LIKE"/>
    <property type="match status" value="1"/>
</dbReference>
<reference evidence="11" key="2">
    <citation type="submission" date="2025-09" db="UniProtKB">
        <authorList>
            <consortium name="Ensembl"/>
        </authorList>
    </citation>
    <scope>IDENTIFICATION</scope>
</reference>